<dbReference type="PANTHER" id="PTHR46268">
    <property type="entry name" value="STRESS RESPONSE PROTEIN NHAX"/>
    <property type="match status" value="1"/>
</dbReference>
<feature type="compositionally biased region" description="Basic and acidic residues" evidence="2">
    <location>
        <begin position="11"/>
        <end position="22"/>
    </location>
</feature>
<dbReference type="Proteomes" id="UP000192656">
    <property type="component" value="Unassembled WGS sequence"/>
</dbReference>
<evidence type="ECO:0000256" key="1">
    <source>
        <dbReference type="ARBA" id="ARBA00008791"/>
    </source>
</evidence>
<dbReference type="InterPro" id="IPR006016">
    <property type="entry name" value="UspA"/>
</dbReference>
<feature type="region of interest" description="Disordered" evidence="2">
    <location>
        <begin position="1"/>
        <end position="22"/>
    </location>
</feature>
<dbReference type="STRING" id="937218.SAMN06297251_10550"/>
<protein>
    <submittedName>
        <fullName evidence="4">Nucleotide-binding universal stress protein, UspA family</fullName>
    </submittedName>
</protein>
<dbReference type="EMBL" id="FWXR01000005">
    <property type="protein sequence ID" value="SMC63606.1"/>
    <property type="molecule type" value="Genomic_DNA"/>
</dbReference>
<dbReference type="SUPFAM" id="SSF52402">
    <property type="entry name" value="Adenine nucleotide alpha hydrolases-like"/>
    <property type="match status" value="2"/>
</dbReference>
<sequence length="302" mass="32344">MNQSVMNEVLPDDRQEPRQEGARKTAHRFADLGVHVTGTESDAAVVSAAAKLGEMFGAHLEGLLTNHIPAPPAVAAPGVDALAADLRRRGTETGNALFAKAKERLDGTGLRSDLRRVDGVALDFIEATARLARATDLFAIAQPGKNDVMMTPVLEGVLFNAGSAALIVPKEAAELGELETVLIAWRDTPECARAIAAALPLLQRASQVVLVSIAENGSDEERHREPAADTARHLARHGVNVEVRHVPRWKHPAEGILDQAQIVGAGLIVLGAYGHSRLREMILGGVTRELLETSRLPLFMVH</sequence>
<evidence type="ECO:0000313" key="5">
    <source>
        <dbReference type="Proteomes" id="UP000192656"/>
    </source>
</evidence>
<dbReference type="AlphaFoldDB" id="A0A1W2ASB9"/>
<reference evidence="4 5" key="1">
    <citation type="submission" date="2017-04" db="EMBL/GenBank/DDBJ databases">
        <authorList>
            <person name="Afonso C.L."/>
            <person name="Miller P.J."/>
            <person name="Scott M.A."/>
            <person name="Spackman E."/>
            <person name="Goraichik I."/>
            <person name="Dimitrov K.M."/>
            <person name="Suarez D.L."/>
            <person name="Swayne D.E."/>
        </authorList>
    </citation>
    <scope>NUCLEOTIDE SEQUENCE [LARGE SCALE GENOMIC DNA]</scope>
    <source>
        <strain evidence="4 5">CGMCC 1.10972</strain>
    </source>
</reference>
<evidence type="ECO:0000256" key="2">
    <source>
        <dbReference type="SAM" id="MobiDB-lite"/>
    </source>
</evidence>
<comment type="similarity">
    <text evidence="1">Belongs to the universal stress protein A family.</text>
</comment>
<organism evidence="4 5">
    <name type="scientific">Fulvimarina manganoxydans</name>
    <dbReference type="NCBI Taxonomy" id="937218"/>
    <lineage>
        <taxon>Bacteria</taxon>
        <taxon>Pseudomonadati</taxon>
        <taxon>Pseudomonadota</taxon>
        <taxon>Alphaproteobacteria</taxon>
        <taxon>Hyphomicrobiales</taxon>
        <taxon>Aurantimonadaceae</taxon>
        <taxon>Fulvimarina</taxon>
    </lineage>
</organism>
<proteinExistence type="inferred from homology"/>
<accession>A0A1W2ASB9</accession>
<name>A0A1W2ASB9_9HYPH</name>
<dbReference type="CDD" id="cd00293">
    <property type="entry name" value="USP-like"/>
    <property type="match status" value="1"/>
</dbReference>
<evidence type="ECO:0000313" key="4">
    <source>
        <dbReference type="EMBL" id="SMC63606.1"/>
    </source>
</evidence>
<keyword evidence="5" id="KW-1185">Reference proteome</keyword>
<dbReference type="Pfam" id="PF00582">
    <property type="entry name" value="Usp"/>
    <property type="match status" value="1"/>
</dbReference>
<dbReference type="PANTHER" id="PTHR46268:SF15">
    <property type="entry name" value="UNIVERSAL STRESS PROTEIN HP_0031"/>
    <property type="match status" value="1"/>
</dbReference>
<feature type="domain" description="UspA" evidence="3">
    <location>
        <begin position="180"/>
        <end position="302"/>
    </location>
</feature>
<dbReference type="RefSeq" id="WP_170923204.1">
    <property type="nucleotide sequence ID" value="NZ_FWXR01000005.1"/>
</dbReference>
<evidence type="ECO:0000259" key="3">
    <source>
        <dbReference type="Pfam" id="PF00582"/>
    </source>
</evidence>
<gene>
    <name evidence="4" type="ORF">SAMN06297251_10550</name>
</gene>
<dbReference type="Gene3D" id="3.40.50.12370">
    <property type="match status" value="1"/>
</dbReference>